<organism evidence="3">
    <name type="scientific">Deinococcus sp. VB142</name>
    <dbReference type="NCBI Taxonomy" id="3112952"/>
    <lineage>
        <taxon>Bacteria</taxon>
        <taxon>Thermotogati</taxon>
        <taxon>Deinococcota</taxon>
        <taxon>Deinococci</taxon>
        <taxon>Deinococcales</taxon>
        <taxon>Deinococcaceae</taxon>
        <taxon>Deinococcus</taxon>
    </lineage>
</organism>
<comment type="similarity">
    <text evidence="1">Belongs to the ParB family.</text>
</comment>
<accession>A0AAU6Q818</accession>
<sequence length="305" mass="33783">MAKNLGRPAATDNADAMRQILEGAELALLPLSKIRIAPDFNPRSRHMAAAKREEQFSREALAGLVHSMSELVGNAPRGVLQPVLVRPIPGGYQLVAGERRFHAAGYANLTKIPALIKEMDDEQARAAAIIENSQRRNLDPISETREGFAFLEQLTGLESDELLSLLDSIRKGRQSDEFGLDEKLRALYDEGVATWSQTRAAVLRLNSVEQQAILDGLLNYRHAGKLTAIKDRDARANVLRDILNFGTQPSLKELQTIIGRYVTPKAEKLDRGKDLQALIPGLRKLGGEKGKQADELIRRLQELLD</sequence>
<dbReference type="AlphaFoldDB" id="A0AAU6Q818"/>
<protein>
    <submittedName>
        <fullName evidence="3">ParB/RepB/Spo0J family partition protein</fullName>
    </submittedName>
</protein>
<dbReference type="SMART" id="SM00470">
    <property type="entry name" value="ParB"/>
    <property type="match status" value="1"/>
</dbReference>
<dbReference type="PANTHER" id="PTHR33375:SF1">
    <property type="entry name" value="CHROMOSOME-PARTITIONING PROTEIN PARB-RELATED"/>
    <property type="match status" value="1"/>
</dbReference>
<dbReference type="Pfam" id="PF02195">
    <property type="entry name" value="ParB_N"/>
    <property type="match status" value="1"/>
</dbReference>
<dbReference type="InterPro" id="IPR050336">
    <property type="entry name" value="Chromosome_partition/occlusion"/>
</dbReference>
<dbReference type="SUPFAM" id="SSF110849">
    <property type="entry name" value="ParB/Sulfiredoxin"/>
    <property type="match status" value="1"/>
</dbReference>
<dbReference type="RefSeq" id="WP_339098014.1">
    <property type="nucleotide sequence ID" value="NZ_CP149783.1"/>
</dbReference>
<gene>
    <name evidence="3" type="ORF">WDJ50_16015</name>
</gene>
<dbReference type="Gene3D" id="1.10.10.2830">
    <property type="match status" value="1"/>
</dbReference>
<dbReference type="GO" id="GO:0007059">
    <property type="term" value="P:chromosome segregation"/>
    <property type="evidence" value="ECO:0007669"/>
    <property type="project" value="TreeGrafter"/>
</dbReference>
<feature type="domain" description="ParB-like N-terminal" evidence="2">
    <location>
        <begin position="27"/>
        <end position="133"/>
    </location>
</feature>
<reference evidence="3" key="1">
    <citation type="submission" date="2024-03" db="EMBL/GenBank/DDBJ databases">
        <title>Deinococcus weizhi sp. nov., isolated from human skin.</title>
        <authorList>
            <person name="Wei Z."/>
            <person name="Tian F."/>
            <person name="Yang C."/>
            <person name="Xin L.T."/>
            <person name="Wen Z.J."/>
            <person name="Lan K.C."/>
            <person name="Yu L."/>
            <person name="Zhe W."/>
            <person name="Dan F.D."/>
            <person name="Jun W."/>
            <person name="Rui Z."/>
            <person name="Yong X.J."/>
            <person name="Ting Y."/>
            <person name="Wei X."/>
            <person name="Xu Z.G."/>
            <person name="Xin Z."/>
            <person name="Dong F.G."/>
            <person name="Ni X.M."/>
            <person name="Zheng M.G."/>
            <person name="Chun Y."/>
            <person name="Qian W.X."/>
        </authorList>
    </citation>
    <scope>NUCLEOTIDE SEQUENCE</scope>
    <source>
        <strain evidence="3">VB142</strain>
    </source>
</reference>
<dbReference type="Gene3D" id="3.90.1530.30">
    <property type="match status" value="1"/>
</dbReference>
<dbReference type="InterPro" id="IPR036086">
    <property type="entry name" value="ParB/Sulfiredoxin_sf"/>
</dbReference>
<dbReference type="GO" id="GO:0005694">
    <property type="term" value="C:chromosome"/>
    <property type="evidence" value="ECO:0007669"/>
    <property type="project" value="TreeGrafter"/>
</dbReference>
<evidence type="ECO:0000256" key="1">
    <source>
        <dbReference type="ARBA" id="ARBA00006295"/>
    </source>
</evidence>
<proteinExistence type="inferred from homology"/>
<dbReference type="EMBL" id="CP149783">
    <property type="protein sequence ID" value="WYF46552.1"/>
    <property type="molecule type" value="Genomic_DNA"/>
</dbReference>
<name>A0AAU6Q818_9DEIO</name>
<dbReference type="PANTHER" id="PTHR33375">
    <property type="entry name" value="CHROMOSOME-PARTITIONING PROTEIN PARB-RELATED"/>
    <property type="match status" value="1"/>
</dbReference>
<dbReference type="NCBIfam" id="TIGR00180">
    <property type="entry name" value="parB_part"/>
    <property type="match status" value="1"/>
</dbReference>
<dbReference type="GO" id="GO:0003677">
    <property type="term" value="F:DNA binding"/>
    <property type="evidence" value="ECO:0007669"/>
    <property type="project" value="InterPro"/>
</dbReference>
<evidence type="ECO:0000259" key="2">
    <source>
        <dbReference type="SMART" id="SM00470"/>
    </source>
</evidence>
<dbReference type="InterPro" id="IPR003115">
    <property type="entry name" value="ParB_N"/>
</dbReference>
<dbReference type="InterPro" id="IPR004437">
    <property type="entry name" value="ParB/RepB/Spo0J"/>
</dbReference>
<evidence type="ECO:0000313" key="3">
    <source>
        <dbReference type="EMBL" id="WYF46552.1"/>
    </source>
</evidence>